<proteinExistence type="predicted"/>
<evidence type="ECO:0000313" key="2">
    <source>
        <dbReference type="Proteomes" id="UP000241229"/>
    </source>
</evidence>
<dbReference type="Proteomes" id="UP000241229">
    <property type="component" value="Unassembled WGS sequence"/>
</dbReference>
<organism evidence="1 2">
    <name type="scientific">Kumtagia ephedrae</name>
    <dbReference type="NCBI Taxonomy" id="2116701"/>
    <lineage>
        <taxon>Bacteria</taxon>
        <taxon>Pseudomonadati</taxon>
        <taxon>Pseudomonadota</taxon>
        <taxon>Alphaproteobacteria</taxon>
        <taxon>Hyphomicrobiales</taxon>
        <taxon>Phyllobacteriaceae</taxon>
        <taxon>Kumtagia</taxon>
    </lineage>
</organism>
<dbReference type="EMBL" id="PXYK01000013">
    <property type="protein sequence ID" value="PSJ58726.1"/>
    <property type="molecule type" value="Genomic_DNA"/>
</dbReference>
<dbReference type="AlphaFoldDB" id="A0A2P7S8A9"/>
<keyword evidence="2" id="KW-1185">Reference proteome</keyword>
<accession>A0A2P7S8A9</accession>
<reference evidence="1 2" key="1">
    <citation type="submission" date="2018-03" db="EMBL/GenBank/DDBJ databases">
        <title>The draft genome of Mesorhizobium sp. 6GN-30.</title>
        <authorList>
            <person name="Liu L."/>
            <person name="Li L."/>
            <person name="Wang T."/>
            <person name="Zhang X."/>
            <person name="Liang L."/>
        </authorList>
    </citation>
    <scope>NUCLEOTIDE SEQUENCE [LARGE SCALE GENOMIC DNA]</scope>
    <source>
        <strain evidence="1 2">6GN30</strain>
    </source>
</reference>
<name>A0A2P7S8A9_9HYPH</name>
<dbReference type="InterPro" id="IPR007362">
    <property type="entry name" value="DUF429"/>
</dbReference>
<dbReference type="OrthoDB" id="9811476at2"/>
<comment type="caution">
    <text evidence="1">The sequence shown here is derived from an EMBL/GenBank/DDBJ whole genome shotgun (WGS) entry which is preliminary data.</text>
</comment>
<sequence>MSLEAAVAIAGVDGCKAGWTAVVKMPAAEPAMRICNTFAELIDGLPDDAVVAVDMPIGLPAITRHGGRGPETIVRKFLGERQSSVFSIPSRAAIYAADEDFTGIERWYEAHRLASAVARDTSDPPRGVSIQAFGIFSKIRELDRLLLARPELRGRVIESHPEAAFWRLNGGRAMSLPKKIKGRVNPAGMAERRALLARHGYDRAFLDGEPPRGAGEDDVLDAAAVLLVAARHARGEATPFPDPPSRDEHWIPVAIWT</sequence>
<gene>
    <name evidence="1" type="ORF">C7I84_14685</name>
</gene>
<protein>
    <submittedName>
        <fullName evidence="1">DUF429 domain-containing protein</fullName>
    </submittedName>
</protein>
<evidence type="ECO:0000313" key="1">
    <source>
        <dbReference type="EMBL" id="PSJ58726.1"/>
    </source>
</evidence>
<dbReference type="RefSeq" id="WP_106772952.1">
    <property type="nucleotide sequence ID" value="NZ_PXYK01000013.1"/>
</dbReference>
<dbReference type="Pfam" id="PF04250">
    <property type="entry name" value="DUF429"/>
    <property type="match status" value="1"/>
</dbReference>